<dbReference type="EMBL" id="JAHUTI010094699">
    <property type="protein sequence ID" value="MED6262799.1"/>
    <property type="molecule type" value="Genomic_DNA"/>
</dbReference>
<keyword evidence="2" id="KW-1185">Reference proteome</keyword>
<accession>A0ABU7CLT3</accession>
<evidence type="ECO:0000313" key="1">
    <source>
        <dbReference type="EMBL" id="MED6262799.1"/>
    </source>
</evidence>
<comment type="caution">
    <text evidence="1">The sequence shown here is derived from an EMBL/GenBank/DDBJ whole genome shotgun (WGS) entry which is preliminary data.</text>
</comment>
<reference evidence="1 2" key="1">
    <citation type="submission" date="2021-07" db="EMBL/GenBank/DDBJ databases">
        <authorList>
            <person name="Palmer J.M."/>
        </authorList>
    </citation>
    <scope>NUCLEOTIDE SEQUENCE [LARGE SCALE GENOMIC DNA]</scope>
    <source>
        <strain evidence="1 2">AT_MEX2019</strain>
        <tissue evidence="1">Muscle</tissue>
    </source>
</reference>
<proteinExistence type="predicted"/>
<sequence>LLTTFLLTGFPLLPGPLGITLVLVNDPGSISRLLRLLRPWICQPKPVLTSSCLDSLCSPGPLTSGLFRTSWFSPSFCSDHYPTVETFPGRREVVPGF</sequence>
<protein>
    <submittedName>
        <fullName evidence="1">Uncharacterized protein</fullName>
    </submittedName>
</protein>
<dbReference type="Proteomes" id="UP001345963">
    <property type="component" value="Unassembled WGS sequence"/>
</dbReference>
<feature type="non-terminal residue" evidence="1">
    <location>
        <position position="1"/>
    </location>
</feature>
<organism evidence="1 2">
    <name type="scientific">Ataeniobius toweri</name>
    <dbReference type="NCBI Taxonomy" id="208326"/>
    <lineage>
        <taxon>Eukaryota</taxon>
        <taxon>Metazoa</taxon>
        <taxon>Chordata</taxon>
        <taxon>Craniata</taxon>
        <taxon>Vertebrata</taxon>
        <taxon>Euteleostomi</taxon>
        <taxon>Actinopterygii</taxon>
        <taxon>Neopterygii</taxon>
        <taxon>Teleostei</taxon>
        <taxon>Neoteleostei</taxon>
        <taxon>Acanthomorphata</taxon>
        <taxon>Ovalentaria</taxon>
        <taxon>Atherinomorphae</taxon>
        <taxon>Cyprinodontiformes</taxon>
        <taxon>Goodeidae</taxon>
        <taxon>Ataeniobius</taxon>
    </lineage>
</organism>
<name>A0ABU7CLT3_9TELE</name>
<evidence type="ECO:0000313" key="2">
    <source>
        <dbReference type="Proteomes" id="UP001345963"/>
    </source>
</evidence>
<gene>
    <name evidence="1" type="ORF">ATANTOWER_026248</name>
</gene>